<dbReference type="EMBL" id="KN825068">
    <property type="protein sequence ID" value="KIK95042.1"/>
    <property type="molecule type" value="Genomic_DNA"/>
</dbReference>
<organism evidence="1 2">
    <name type="scientific">Paxillus rubicundulus Ve08.2h10</name>
    <dbReference type="NCBI Taxonomy" id="930991"/>
    <lineage>
        <taxon>Eukaryota</taxon>
        <taxon>Fungi</taxon>
        <taxon>Dikarya</taxon>
        <taxon>Basidiomycota</taxon>
        <taxon>Agaricomycotina</taxon>
        <taxon>Agaricomycetes</taxon>
        <taxon>Agaricomycetidae</taxon>
        <taxon>Boletales</taxon>
        <taxon>Paxilineae</taxon>
        <taxon>Paxillaceae</taxon>
        <taxon>Paxillus</taxon>
    </lineage>
</organism>
<dbReference type="InParanoid" id="A0A0D0DCT2"/>
<evidence type="ECO:0000313" key="1">
    <source>
        <dbReference type="EMBL" id="KIK95042.1"/>
    </source>
</evidence>
<dbReference type="Proteomes" id="UP000054538">
    <property type="component" value="Unassembled WGS sequence"/>
</dbReference>
<protein>
    <submittedName>
        <fullName evidence="1">Uncharacterized protein</fullName>
    </submittedName>
</protein>
<proteinExistence type="predicted"/>
<reference evidence="2" key="2">
    <citation type="submission" date="2015-01" db="EMBL/GenBank/DDBJ databases">
        <title>Evolutionary Origins and Diversification of the Mycorrhizal Mutualists.</title>
        <authorList>
            <consortium name="DOE Joint Genome Institute"/>
            <consortium name="Mycorrhizal Genomics Consortium"/>
            <person name="Kohler A."/>
            <person name="Kuo A."/>
            <person name="Nagy L.G."/>
            <person name="Floudas D."/>
            <person name="Copeland A."/>
            <person name="Barry K.W."/>
            <person name="Cichocki N."/>
            <person name="Veneault-Fourrey C."/>
            <person name="LaButti K."/>
            <person name="Lindquist E.A."/>
            <person name="Lipzen A."/>
            <person name="Lundell T."/>
            <person name="Morin E."/>
            <person name="Murat C."/>
            <person name="Riley R."/>
            <person name="Ohm R."/>
            <person name="Sun H."/>
            <person name="Tunlid A."/>
            <person name="Henrissat B."/>
            <person name="Grigoriev I.V."/>
            <person name="Hibbett D.S."/>
            <person name="Martin F."/>
        </authorList>
    </citation>
    <scope>NUCLEOTIDE SEQUENCE [LARGE SCALE GENOMIC DNA]</scope>
    <source>
        <strain evidence="2">Ve08.2h10</strain>
    </source>
</reference>
<keyword evidence="2" id="KW-1185">Reference proteome</keyword>
<dbReference type="AlphaFoldDB" id="A0A0D0DCT2"/>
<dbReference type="HOGENOM" id="CLU_2606703_0_0_1"/>
<name>A0A0D0DCT2_9AGAM</name>
<evidence type="ECO:0000313" key="2">
    <source>
        <dbReference type="Proteomes" id="UP000054538"/>
    </source>
</evidence>
<sequence length="79" mass="8654">MEFNKSQLDTSFQVGFYLRLCSPGPVQQACGLLHDTSTSCGIVNPVTRVNFNFGRARCLAVIACPLSKSHNWPQISHGT</sequence>
<reference evidence="1 2" key="1">
    <citation type="submission" date="2014-04" db="EMBL/GenBank/DDBJ databases">
        <authorList>
            <consortium name="DOE Joint Genome Institute"/>
            <person name="Kuo A."/>
            <person name="Kohler A."/>
            <person name="Jargeat P."/>
            <person name="Nagy L.G."/>
            <person name="Floudas D."/>
            <person name="Copeland A."/>
            <person name="Barry K.W."/>
            <person name="Cichocki N."/>
            <person name="Veneault-Fourrey C."/>
            <person name="LaButti K."/>
            <person name="Lindquist E.A."/>
            <person name="Lipzen A."/>
            <person name="Lundell T."/>
            <person name="Morin E."/>
            <person name="Murat C."/>
            <person name="Sun H."/>
            <person name="Tunlid A."/>
            <person name="Henrissat B."/>
            <person name="Grigoriev I.V."/>
            <person name="Hibbett D.S."/>
            <person name="Martin F."/>
            <person name="Nordberg H.P."/>
            <person name="Cantor M.N."/>
            <person name="Hua S.X."/>
        </authorList>
    </citation>
    <scope>NUCLEOTIDE SEQUENCE [LARGE SCALE GENOMIC DNA]</scope>
    <source>
        <strain evidence="1 2">Ve08.2h10</strain>
    </source>
</reference>
<gene>
    <name evidence="1" type="ORF">PAXRUDRAFT_827397</name>
</gene>
<accession>A0A0D0DCT2</accession>